<organism evidence="7 8">
    <name type="scientific">Papaver somniferum</name>
    <name type="common">Opium poppy</name>
    <dbReference type="NCBI Taxonomy" id="3469"/>
    <lineage>
        <taxon>Eukaryota</taxon>
        <taxon>Viridiplantae</taxon>
        <taxon>Streptophyta</taxon>
        <taxon>Embryophyta</taxon>
        <taxon>Tracheophyta</taxon>
        <taxon>Spermatophyta</taxon>
        <taxon>Magnoliopsida</taxon>
        <taxon>Ranunculales</taxon>
        <taxon>Papaveraceae</taxon>
        <taxon>Papaveroideae</taxon>
        <taxon>Papaver</taxon>
    </lineage>
</organism>
<evidence type="ECO:0000256" key="5">
    <source>
        <dbReference type="ARBA" id="ARBA00023242"/>
    </source>
</evidence>
<evidence type="ECO:0000256" key="3">
    <source>
        <dbReference type="ARBA" id="ARBA00023125"/>
    </source>
</evidence>
<dbReference type="PROSITE" id="PS50811">
    <property type="entry name" value="WRKY"/>
    <property type="match status" value="1"/>
</dbReference>
<evidence type="ECO:0000313" key="7">
    <source>
        <dbReference type="EMBL" id="RZC84912.1"/>
    </source>
</evidence>
<dbReference type="GO" id="GO:0005634">
    <property type="term" value="C:nucleus"/>
    <property type="evidence" value="ECO:0007669"/>
    <property type="project" value="UniProtKB-SubCell"/>
</dbReference>
<gene>
    <name evidence="7" type="ORF">C5167_047697</name>
</gene>
<dbReference type="GO" id="GO:0000976">
    <property type="term" value="F:transcription cis-regulatory region binding"/>
    <property type="evidence" value="ECO:0007669"/>
    <property type="project" value="TreeGrafter"/>
</dbReference>
<evidence type="ECO:0000256" key="2">
    <source>
        <dbReference type="ARBA" id="ARBA00023015"/>
    </source>
</evidence>
<reference evidence="7 8" key="1">
    <citation type="journal article" date="2018" name="Science">
        <title>The opium poppy genome and morphinan production.</title>
        <authorList>
            <person name="Guo L."/>
            <person name="Winzer T."/>
            <person name="Yang X."/>
            <person name="Li Y."/>
            <person name="Ning Z."/>
            <person name="He Z."/>
            <person name="Teodor R."/>
            <person name="Lu Y."/>
            <person name="Bowser T.A."/>
            <person name="Graham I.A."/>
            <person name="Ye K."/>
        </authorList>
    </citation>
    <scope>NUCLEOTIDE SEQUENCE [LARGE SCALE GENOMIC DNA]</scope>
    <source>
        <strain evidence="8">cv. HN1</strain>
        <tissue evidence="7">Leaves</tissue>
    </source>
</reference>
<dbReference type="Pfam" id="PF03106">
    <property type="entry name" value="WRKY"/>
    <property type="match status" value="1"/>
</dbReference>
<dbReference type="Gene3D" id="2.20.25.80">
    <property type="entry name" value="WRKY domain"/>
    <property type="match status" value="1"/>
</dbReference>
<dbReference type="EMBL" id="CM010725">
    <property type="protein sequence ID" value="RZC84912.1"/>
    <property type="molecule type" value="Genomic_DNA"/>
</dbReference>
<dbReference type="InterPro" id="IPR036576">
    <property type="entry name" value="WRKY_dom_sf"/>
</dbReference>
<dbReference type="PANTHER" id="PTHR32096:SF146">
    <property type="entry name" value="WRKY TRANSCRIPTION FACTOR 19-RELATED"/>
    <property type="match status" value="1"/>
</dbReference>
<keyword evidence="3" id="KW-0238">DNA-binding</keyword>
<dbReference type="InterPro" id="IPR044810">
    <property type="entry name" value="WRKY_plant"/>
</dbReference>
<dbReference type="Proteomes" id="UP000316621">
    <property type="component" value="Chromosome 11"/>
</dbReference>
<evidence type="ECO:0000259" key="6">
    <source>
        <dbReference type="PROSITE" id="PS50811"/>
    </source>
</evidence>
<feature type="domain" description="WRKY" evidence="6">
    <location>
        <begin position="109"/>
        <end position="177"/>
    </location>
</feature>
<dbReference type="GO" id="GO:0003700">
    <property type="term" value="F:DNA-binding transcription factor activity"/>
    <property type="evidence" value="ECO:0007669"/>
    <property type="project" value="InterPro"/>
</dbReference>
<keyword evidence="5" id="KW-0539">Nucleus</keyword>
<dbReference type="InterPro" id="IPR003657">
    <property type="entry name" value="WRKY_dom"/>
</dbReference>
<protein>
    <recommendedName>
        <fullName evidence="6">WRKY domain-containing protein</fullName>
    </recommendedName>
</protein>
<dbReference type="SMART" id="SM00774">
    <property type="entry name" value="WRKY"/>
    <property type="match status" value="1"/>
</dbReference>
<dbReference type="SUPFAM" id="SSF118290">
    <property type="entry name" value="WRKY DNA-binding domain"/>
    <property type="match status" value="1"/>
</dbReference>
<keyword evidence="2" id="KW-0805">Transcription regulation</keyword>
<accession>A0A4Y7LJN5</accession>
<proteinExistence type="predicted"/>
<dbReference type="AlphaFoldDB" id="A0A4Y7LJN5"/>
<name>A0A4Y7LJN5_PAPSO</name>
<dbReference type="PANTHER" id="PTHR32096">
    <property type="entry name" value="WRKY TRANSCRIPTION FACTOR 30-RELATED-RELATED"/>
    <property type="match status" value="1"/>
</dbReference>
<comment type="subcellular location">
    <subcellularLocation>
        <location evidence="1">Nucleus</location>
    </subcellularLocation>
</comment>
<evidence type="ECO:0000256" key="4">
    <source>
        <dbReference type="ARBA" id="ARBA00023163"/>
    </source>
</evidence>
<keyword evidence="4" id="KW-0804">Transcription</keyword>
<keyword evidence="8" id="KW-1185">Reference proteome</keyword>
<evidence type="ECO:0000313" key="8">
    <source>
        <dbReference type="Proteomes" id="UP000316621"/>
    </source>
</evidence>
<evidence type="ECO:0000256" key="1">
    <source>
        <dbReference type="ARBA" id="ARBA00004123"/>
    </source>
</evidence>
<dbReference type="Gramene" id="RZC84912">
    <property type="protein sequence ID" value="RZC84912"/>
    <property type="gene ID" value="C5167_047697"/>
</dbReference>
<sequence>MDQKVPGLVKEIIQARELVMELQTQLNPSSVSGNVLVTKILSIFETSLSILNQIKLENESTTPNSSMSHFGGSLFSNCGSDFFQGGSRKRCRKGIVTWTQHVRACEQGGYEGPLDDGYGWRKYGQKKIFGATYPRAYYKCSYQSTQNCLAMKQVQRSDLNSSMFNVTYIGKHSCSEPAELLSGRYSPNKQEHIHGHSRIYQEQRVDKSSEETYMNFQNSTVQIAKHKDIQLESYPSFSIYSTISLQPANISSGLKTRENHFTSTSTKMQIPPTPACISTPTTPGSNHFGGCRNGEELLQTTIDSIEELDQMVTSLLAPIATSSVNNDHLVDGSPWDWDFLEDYSHSY</sequence>